<dbReference type="InterPro" id="IPR000421">
    <property type="entry name" value="FA58C"/>
</dbReference>
<keyword evidence="6 12" id="KW-0547">Nucleotide-binding</keyword>
<evidence type="ECO:0000259" key="15">
    <source>
        <dbReference type="PROSITE" id="PS51192"/>
    </source>
</evidence>
<comment type="subunit">
    <text evidence="12">Monomer and homodimer. Part of the essential Sec protein translocation apparatus which comprises SecA, SecYEG and auxiliary proteins SecDF. Other proteins may also be involved.</text>
</comment>
<dbReference type="InterPro" id="IPR044722">
    <property type="entry name" value="SecA_SF2_C"/>
</dbReference>
<feature type="domain" description="Helicase C-terminal" evidence="16">
    <location>
        <begin position="416"/>
        <end position="621"/>
    </location>
</feature>
<dbReference type="InterPro" id="IPR011115">
    <property type="entry name" value="SecA_DEAD"/>
</dbReference>
<dbReference type="InterPro" id="IPR011116">
    <property type="entry name" value="SecA_Wing/Scaffold"/>
</dbReference>
<dbReference type="CDD" id="cd17928">
    <property type="entry name" value="DEXDc_SecA"/>
    <property type="match status" value="1"/>
</dbReference>
<keyword evidence="11 12" id="KW-0472">Membrane</keyword>
<keyword evidence="9 12" id="KW-1278">Translocase</keyword>
<dbReference type="InterPro" id="IPR036670">
    <property type="entry name" value="SecA_X-link_sf"/>
</dbReference>
<evidence type="ECO:0000256" key="3">
    <source>
        <dbReference type="ARBA" id="ARBA00022448"/>
    </source>
</evidence>
<dbReference type="PRINTS" id="PR00906">
    <property type="entry name" value="SECA"/>
</dbReference>
<dbReference type="CDD" id="cd23669">
    <property type="entry name" value="GH55_SacteLam55A-like"/>
    <property type="match status" value="1"/>
</dbReference>
<keyword evidence="8 12" id="KW-0653">Protein transport</keyword>
<evidence type="ECO:0000313" key="19">
    <source>
        <dbReference type="Proteomes" id="UP000777774"/>
    </source>
</evidence>
<dbReference type="InterPro" id="IPR014018">
    <property type="entry name" value="SecA_motor_DEAD"/>
</dbReference>
<dbReference type="Gene3D" id="2.60.120.260">
    <property type="entry name" value="Galactose-binding domain-like"/>
    <property type="match status" value="2"/>
</dbReference>
<dbReference type="SUPFAM" id="SSF81767">
    <property type="entry name" value="Pre-protein crosslinking domain of SecA"/>
    <property type="match status" value="1"/>
</dbReference>
<dbReference type="SUPFAM" id="SSF81886">
    <property type="entry name" value="Helical scaffold and wing domains of SecA"/>
    <property type="match status" value="1"/>
</dbReference>
<dbReference type="InterPro" id="IPR020937">
    <property type="entry name" value="SecA_CS"/>
</dbReference>
<dbReference type="PANTHER" id="PTHR30612:SF0">
    <property type="entry name" value="CHLOROPLAST PROTEIN-TRANSPORTING ATPASE"/>
    <property type="match status" value="1"/>
</dbReference>
<keyword evidence="5 12" id="KW-0963">Cytoplasm</keyword>
<evidence type="ECO:0000313" key="18">
    <source>
        <dbReference type="EMBL" id="NKY39424.1"/>
    </source>
</evidence>
<dbReference type="Pfam" id="PF22633">
    <property type="entry name" value="F5_F8_type_C_2"/>
    <property type="match status" value="1"/>
</dbReference>
<evidence type="ECO:0000256" key="11">
    <source>
        <dbReference type="ARBA" id="ARBA00023136"/>
    </source>
</evidence>
<feature type="domain" description="Helicase ATP-binding" evidence="15">
    <location>
        <begin position="88"/>
        <end position="246"/>
    </location>
</feature>
<dbReference type="InterPro" id="IPR027417">
    <property type="entry name" value="P-loop_NTPase"/>
</dbReference>
<dbReference type="Pfam" id="PF01043">
    <property type="entry name" value="SecA_PP_bind"/>
    <property type="match status" value="1"/>
</dbReference>
<evidence type="ECO:0000256" key="5">
    <source>
        <dbReference type="ARBA" id="ARBA00022490"/>
    </source>
</evidence>
<dbReference type="SMART" id="SM00231">
    <property type="entry name" value="FA58C"/>
    <property type="match status" value="2"/>
</dbReference>
<dbReference type="Gene3D" id="1.10.3060.10">
    <property type="entry name" value="Helical scaffold and wing domains of SecA"/>
    <property type="match status" value="1"/>
</dbReference>
<dbReference type="EC" id="7.4.2.8" evidence="12"/>
<dbReference type="EMBL" id="JAAXOY010000148">
    <property type="protein sequence ID" value="NKY39424.1"/>
    <property type="molecule type" value="Genomic_DNA"/>
</dbReference>
<evidence type="ECO:0000256" key="6">
    <source>
        <dbReference type="ARBA" id="ARBA00022741"/>
    </source>
</evidence>
<dbReference type="Gene3D" id="2.160.20.10">
    <property type="entry name" value="Single-stranded right-handed beta-helix, Pectin lyase-like"/>
    <property type="match status" value="1"/>
</dbReference>
<keyword evidence="3 12" id="KW-0813">Transport</keyword>
<proteinExistence type="inferred from homology"/>
<dbReference type="SMART" id="SM00958">
    <property type="entry name" value="SecA_PP_bind"/>
    <property type="match status" value="1"/>
</dbReference>
<evidence type="ECO:0000256" key="4">
    <source>
        <dbReference type="ARBA" id="ARBA00022475"/>
    </source>
</evidence>
<dbReference type="NCBIfam" id="NF009538">
    <property type="entry name" value="PRK12904.1"/>
    <property type="match status" value="1"/>
</dbReference>
<comment type="catalytic activity">
    <reaction evidence="12">
        <text>ATP + H2O + cellular proteinSide 1 = ADP + phosphate + cellular proteinSide 2.</text>
        <dbReference type="EC" id="7.4.2.8"/>
    </reaction>
</comment>
<feature type="binding site" evidence="12">
    <location>
        <position position="86"/>
    </location>
    <ligand>
        <name>ATP</name>
        <dbReference type="ChEBI" id="CHEBI:30616"/>
    </ligand>
</feature>
<name>A0ABX1JZS4_9CELL</name>
<keyword evidence="7 12" id="KW-0067">ATP-binding</keyword>
<comment type="subcellular location">
    <subcellularLocation>
        <location evidence="12">Cell membrane</location>
        <topology evidence="12">Peripheral membrane protein</topology>
        <orientation evidence="12">Cytoplasmic side</orientation>
    </subcellularLocation>
    <subcellularLocation>
        <location evidence="12">Cytoplasm</location>
    </subcellularLocation>
    <subcellularLocation>
        <location evidence="1">Membrane</location>
        <topology evidence="1">Peripheral membrane protein</topology>
    </subcellularLocation>
    <text evidence="12">Distribution is 50-50.</text>
</comment>
<feature type="domain" description="F5/8 type C" evidence="14">
    <location>
        <begin position="1006"/>
        <end position="1141"/>
    </location>
</feature>
<keyword evidence="19" id="KW-1185">Reference proteome</keyword>
<dbReference type="SUPFAM" id="SSF49785">
    <property type="entry name" value="Galactose-binding domain-like"/>
    <property type="match status" value="2"/>
</dbReference>
<dbReference type="Gene3D" id="3.40.50.300">
    <property type="entry name" value="P-loop containing nucleotide triphosphate hydrolases"/>
    <property type="match status" value="2"/>
</dbReference>
<feature type="binding site" evidence="12">
    <location>
        <begin position="104"/>
        <end position="108"/>
    </location>
    <ligand>
        <name>ATP</name>
        <dbReference type="ChEBI" id="CHEBI:30616"/>
    </ligand>
</feature>
<dbReference type="Pfam" id="PF07517">
    <property type="entry name" value="SecA_DEAD"/>
    <property type="match status" value="1"/>
</dbReference>
<evidence type="ECO:0000256" key="1">
    <source>
        <dbReference type="ARBA" id="ARBA00004170"/>
    </source>
</evidence>
<dbReference type="SUPFAM" id="SSF52540">
    <property type="entry name" value="P-loop containing nucleoside triphosphate hydrolases"/>
    <property type="match status" value="2"/>
</dbReference>
<evidence type="ECO:0000256" key="13">
    <source>
        <dbReference type="RuleBase" id="RU003874"/>
    </source>
</evidence>
<comment type="function">
    <text evidence="12">Part of the Sec protein translocase complex. Interacts with the SecYEG preprotein conducting channel. Has a central role in coupling the hydrolysis of ATP to the transfer of proteins into and across the cell membrane, serving as an ATP-driven molecular motor driving the stepwise translocation of polypeptide chains across the membrane.</text>
</comment>
<accession>A0ABX1JZS4</accession>
<evidence type="ECO:0000256" key="8">
    <source>
        <dbReference type="ARBA" id="ARBA00022927"/>
    </source>
</evidence>
<dbReference type="InterPro" id="IPR008979">
    <property type="entry name" value="Galactose-bd-like_sf"/>
</dbReference>
<dbReference type="InterPro" id="IPR000185">
    <property type="entry name" value="SecA"/>
</dbReference>
<dbReference type="PROSITE" id="PS51194">
    <property type="entry name" value="HELICASE_CTER"/>
    <property type="match status" value="1"/>
</dbReference>
<dbReference type="InterPro" id="IPR011130">
    <property type="entry name" value="SecA_preprotein_X-link_dom"/>
</dbReference>
<evidence type="ECO:0000256" key="2">
    <source>
        <dbReference type="ARBA" id="ARBA00007650"/>
    </source>
</evidence>
<protein>
    <recommendedName>
        <fullName evidence="12 13">Protein translocase subunit SecA</fullName>
        <ecNumber evidence="12">7.4.2.8</ecNumber>
    </recommendedName>
</protein>
<keyword evidence="4 12" id="KW-1003">Cell membrane</keyword>
<dbReference type="InterPro" id="IPR012334">
    <property type="entry name" value="Pectin_lyas_fold"/>
</dbReference>
<dbReference type="InterPro" id="IPR059186">
    <property type="entry name" value="SACTE_4363"/>
</dbReference>
<dbReference type="InterPro" id="IPR014001">
    <property type="entry name" value="Helicase_ATP-bd"/>
</dbReference>
<dbReference type="HAMAP" id="MF_01382">
    <property type="entry name" value="SecA"/>
    <property type="match status" value="1"/>
</dbReference>
<evidence type="ECO:0000256" key="10">
    <source>
        <dbReference type="ARBA" id="ARBA00023010"/>
    </source>
</evidence>
<dbReference type="NCBIfam" id="TIGR00963">
    <property type="entry name" value="secA"/>
    <property type="match status" value="1"/>
</dbReference>
<dbReference type="PROSITE" id="PS51192">
    <property type="entry name" value="HELICASE_ATP_BIND_1"/>
    <property type="match status" value="1"/>
</dbReference>
<keyword evidence="10 12" id="KW-0811">Translocation</keyword>
<comment type="similarity">
    <text evidence="2 12 13">Belongs to the SecA family.</text>
</comment>
<organism evidence="18 19">
    <name type="scientific">Cellulomonas septica</name>
    <dbReference type="NCBI Taxonomy" id="285080"/>
    <lineage>
        <taxon>Bacteria</taxon>
        <taxon>Bacillati</taxon>
        <taxon>Actinomycetota</taxon>
        <taxon>Actinomycetes</taxon>
        <taxon>Micrococcales</taxon>
        <taxon>Cellulomonadaceae</taxon>
        <taxon>Cellulomonas</taxon>
    </lineage>
</organism>
<dbReference type="Gene3D" id="3.90.1440.10">
    <property type="entry name" value="SecA, preprotein cross-linking domain"/>
    <property type="match status" value="1"/>
</dbReference>
<dbReference type="PROSITE" id="PS51196">
    <property type="entry name" value="SECA_MOTOR_DEAD"/>
    <property type="match status" value="1"/>
</dbReference>
<dbReference type="SMART" id="SM00957">
    <property type="entry name" value="SecA_DEAD"/>
    <property type="match status" value="1"/>
</dbReference>
<dbReference type="InterPro" id="IPR036266">
    <property type="entry name" value="SecA_Wing/Scaffold_sf"/>
</dbReference>
<dbReference type="InterPro" id="IPR001650">
    <property type="entry name" value="Helicase_C-like"/>
</dbReference>
<evidence type="ECO:0000259" key="16">
    <source>
        <dbReference type="PROSITE" id="PS51194"/>
    </source>
</evidence>
<reference evidence="18 19" key="1">
    <citation type="submission" date="2020-04" db="EMBL/GenBank/DDBJ databases">
        <title>MicrobeNet Type strains.</title>
        <authorList>
            <person name="Nicholson A.C."/>
        </authorList>
    </citation>
    <scope>NUCLEOTIDE SEQUENCE [LARGE SCALE GENOMIC DNA]</scope>
    <source>
        <strain evidence="18 19">ATCC BAA-787</strain>
    </source>
</reference>
<feature type="domain" description="F5/8 type C" evidence="14">
    <location>
        <begin position="895"/>
        <end position="996"/>
    </location>
</feature>
<dbReference type="PROSITE" id="PS50022">
    <property type="entry name" value="FA58C_3"/>
    <property type="match status" value="2"/>
</dbReference>
<dbReference type="Pfam" id="PF00754">
    <property type="entry name" value="F5_F8_type_C"/>
    <property type="match status" value="1"/>
</dbReference>
<dbReference type="Pfam" id="PF21090">
    <property type="entry name" value="P-loop_SecA"/>
    <property type="match status" value="1"/>
</dbReference>
<dbReference type="CDD" id="cd18803">
    <property type="entry name" value="SF2_C_secA"/>
    <property type="match status" value="1"/>
</dbReference>
<dbReference type="Pfam" id="PF07516">
    <property type="entry name" value="SecA_SW"/>
    <property type="match status" value="1"/>
</dbReference>
<dbReference type="PANTHER" id="PTHR30612">
    <property type="entry name" value="SECA INNER MEMBRANE COMPONENT OF SEC PROTEIN SECRETION SYSTEM"/>
    <property type="match status" value="1"/>
</dbReference>
<dbReference type="Proteomes" id="UP000777774">
    <property type="component" value="Unassembled WGS sequence"/>
</dbReference>
<comment type="caution">
    <text evidence="18">The sequence shown here is derived from an EMBL/GenBank/DDBJ whole genome shotgun (WGS) entry which is preliminary data.</text>
</comment>
<evidence type="ECO:0000256" key="9">
    <source>
        <dbReference type="ARBA" id="ARBA00022967"/>
    </source>
</evidence>
<evidence type="ECO:0000256" key="12">
    <source>
        <dbReference type="HAMAP-Rule" id="MF_01382"/>
    </source>
</evidence>
<evidence type="ECO:0000256" key="7">
    <source>
        <dbReference type="ARBA" id="ARBA00022840"/>
    </source>
</evidence>
<feature type="binding site" evidence="12">
    <location>
        <position position="494"/>
    </location>
    <ligand>
        <name>ATP</name>
        <dbReference type="ChEBI" id="CHEBI:30616"/>
    </ligand>
</feature>
<evidence type="ECO:0000259" key="17">
    <source>
        <dbReference type="PROSITE" id="PS51196"/>
    </source>
</evidence>
<feature type="domain" description="SecA family profile" evidence="17">
    <location>
        <begin position="2"/>
        <end position="616"/>
    </location>
</feature>
<evidence type="ECO:0000259" key="14">
    <source>
        <dbReference type="PROSITE" id="PS50022"/>
    </source>
</evidence>
<sequence length="1701" mass="184375">MPTIVDKVLRLGEGRVLKKLSGIAQQVNALEDSFTSLSDAELREETDRFRARLADGETLDDLLAEAFAAVREAARRTLGQRHFDVQLMGGAALHLGNIAEMKTGEGKTLVATAPAYLNALSGKGVHVVTVNDYLAEYQSELMGRVYRFLGLTTGVILSQQQPAERREQYAADITYGTNNEFGFDYLRDNMAWSVDELVQRGHNFAIVDEVDSILIDEARTPLIISGPASGDTNRWYGEFAKVVRRLQPERDYEVDEKKRTVGVLEPGIARVEDYLGIDNLYESLNTPLIGFLNNAIKAKELFKRDKDYVVMNGEVLIVDEHTGRILPGRRYNEGMHQAIEAKEGVTIKAENQTLATITLQNYFRLYSKLSGMTGTAETEAAEFQGTYKLGVVPIPTNRPMQRIDQKDFVYKSEDGKFDAVVEDIVERHAKGQPVLVGTTSVEKSELLSSKLRKQGVPHEVLNAKQHAREAAIVAQAGRKGAVTVATNMAGRGTDIMLGGNAEFMAVADLAARGLDPAENAEEYEAAWPGALEKAKSAVAAEHDEVVELGGLYVLGTERHESRRIDNQLRGRSGRQGDPGESRFYLSMQDDLMRLFNSGLAESMMTRAGFPEDMPLESKMVTRGIQSAQAQVESRNFEIRKNVLKYDDVMSRQREVIYDQRRRVLEGEDLHEQVKHFRNDVLSAYIGGATAEGRPEDWDLEALWTALKAVYPVTITPEEVVEEAGGAQRLTRELVEREILSDAEHAYADREAAIGSDNMRQLERRVTLSVLDRKWREHLYEMDYLKEGIGLRAMAQRDPLVEYQREGYQLFNAMTDAIKEETVGYLFNLEVQVAPTEEAPVVTADSAAQTAAAAGPAPAAGPRTVADGPTAGRLVAKGLDGPERRVPLQYSAPSVDGDAGTRWSSVATDPQWIQVDLGAAATLESVVLRWEAAYGKAFTVRTSTDGSSWSTAATVTNGAGGTQTLPVTGTARYVRLDLTARGTGYGYSLWELEVLGTAGTTPTPTPTTSPGTCGTTNVAQGKSATASSVENAGTPASAAVDGSTTTRWSSAFSDPQWWQVDLGSAQPLCAVTLRWEGAYARAFRVLTSTNATDWTPAATVTNGAGGVQTLAVTGTARYVRLDLTQRATGYGYSLWEVSVTTTGGTTPVDPLPGGGDLGPNVHVFTPQMSQAQIQGVLDSTFQAQETAQFGTRRDQLLFAPGTYDVQAHIGFNTSISGLGRNPDDVNITGGVWADAQWFGGNATQNFWRSMENLRITPFTGENRWAVSQAAPMRRVHVAGDLAVFPSSYGWASGGFTADSKVDGAMRSASQQQWYTRDSALGSWDGSVWNMVFSGVTGAPPPHFPNPSHTVLDTTPISREKPYLYQSGTGTTWQSLSVFVPSTRVNARGVSWPNTPGTSIPLSRFYVAKPGDSAERINAALAQGLHLLLTPGIYELDKTITVDRAGTVVLGLGYATIVPTAGQTALRVGDVNGVRIAGVLFDAGVTSSPAMLQVGSPGNHTDRAADPVSLHDVFVRVGGRIPGKVTSAIVVNSDDTIVDHVWSWRGDHGAGVGWTENPSAYGLVVNGDDVLGLGLFVEHYQRENTLWNGERGRTIFYQNELPYDVPNQAAWQNGSRRGYAGYRVADSVTTHELWGGGVYSYFNVDPSIVVDSGFQAPTRPGVKFHNILTVSLGGNGVIAHVVNDAGGVAQGTATIPAYLASYP</sequence>
<gene>
    <name evidence="12 18" type="primary">secA</name>
    <name evidence="18" type="ORF">HGA02_07735</name>
</gene>
<dbReference type="PROSITE" id="PS01312">
    <property type="entry name" value="SECA"/>
    <property type="match status" value="1"/>
</dbReference>